<protein>
    <recommendedName>
        <fullName evidence="4">Por secretion system C-terminal sorting domain-containing protein</fullName>
    </recommendedName>
</protein>
<feature type="chain" id="PRO_5012301190" description="Por secretion system C-terminal sorting domain-containing protein" evidence="1">
    <location>
        <begin position="20"/>
        <end position="142"/>
    </location>
</feature>
<evidence type="ECO:0008006" key="4">
    <source>
        <dbReference type="Google" id="ProtNLM"/>
    </source>
</evidence>
<evidence type="ECO:0000256" key="1">
    <source>
        <dbReference type="SAM" id="SignalP"/>
    </source>
</evidence>
<keyword evidence="3" id="KW-1185">Reference proteome</keyword>
<name>A0A1T4M853_9BACT</name>
<evidence type="ECO:0000313" key="2">
    <source>
        <dbReference type="EMBL" id="SJZ62968.1"/>
    </source>
</evidence>
<dbReference type="STRING" id="413434.SAMN04488132_103229"/>
<dbReference type="AlphaFoldDB" id="A0A1T4M853"/>
<gene>
    <name evidence="2" type="ORF">SAMN04488132_103229</name>
</gene>
<dbReference type="EMBL" id="FUWH01000003">
    <property type="protein sequence ID" value="SJZ62968.1"/>
    <property type="molecule type" value="Genomic_DNA"/>
</dbReference>
<dbReference type="Proteomes" id="UP000190888">
    <property type="component" value="Unassembled WGS sequence"/>
</dbReference>
<dbReference type="RefSeq" id="WP_139367026.1">
    <property type="nucleotide sequence ID" value="NZ_FUWH01000003.1"/>
</dbReference>
<organism evidence="2 3">
    <name type="scientific">Sediminibacterium ginsengisoli</name>
    <dbReference type="NCBI Taxonomy" id="413434"/>
    <lineage>
        <taxon>Bacteria</taxon>
        <taxon>Pseudomonadati</taxon>
        <taxon>Bacteroidota</taxon>
        <taxon>Chitinophagia</taxon>
        <taxon>Chitinophagales</taxon>
        <taxon>Chitinophagaceae</taxon>
        <taxon>Sediminibacterium</taxon>
    </lineage>
</organism>
<feature type="signal peptide" evidence="1">
    <location>
        <begin position="1"/>
        <end position="19"/>
    </location>
</feature>
<sequence>MKPMITAAALFLFIASVQHNNLSVKNESRVNTVKKTQQLNVKQTNTDVTYINNDSDDYAVQIKDAATNATISTFHLYGATTYTDFLALPLGTYNVEITKWSGASAVVPCYVYTPSYNQSQVAGTPVVFTNVTVNGPLSINIW</sequence>
<proteinExistence type="predicted"/>
<reference evidence="2 3" key="1">
    <citation type="submission" date="2017-02" db="EMBL/GenBank/DDBJ databases">
        <authorList>
            <person name="Peterson S.W."/>
        </authorList>
    </citation>
    <scope>NUCLEOTIDE SEQUENCE [LARGE SCALE GENOMIC DNA]</scope>
    <source>
        <strain evidence="2 3">DSM 22335</strain>
    </source>
</reference>
<keyword evidence="1" id="KW-0732">Signal</keyword>
<accession>A0A1T4M853</accession>
<evidence type="ECO:0000313" key="3">
    <source>
        <dbReference type="Proteomes" id="UP000190888"/>
    </source>
</evidence>